<evidence type="ECO:0000313" key="1">
    <source>
        <dbReference type="EMBL" id="SBT43125.1"/>
    </source>
</evidence>
<organism evidence="1 2">
    <name type="scientific">Micromonospora auratinigra</name>
    <dbReference type="NCBI Taxonomy" id="261654"/>
    <lineage>
        <taxon>Bacteria</taxon>
        <taxon>Bacillati</taxon>
        <taxon>Actinomycetota</taxon>
        <taxon>Actinomycetes</taxon>
        <taxon>Micromonosporales</taxon>
        <taxon>Micromonosporaceae</taxon>
        <taxon>Micromonospora</taxon>
    </lineage>
</organism>
<dbReference type="InterPro" id="IPR011008">
    <property type="entry name" value="Dimeric_a/b-barrel"/>
</dbReference>
<protein>
    <recommendedName>
        <fullName evidence="3">DUF4188 domain-containing protein</fullName>
    </recommendedName>
</protein>
<name>A0A1A8ZH22_9ACTN</name>
<dbReference type="AlphaFoldDB" id="A0A1A8ZH22"/>
<reference evidence="2" key="1">
    <citation type="submission" date="2016-06" db="EMBL/GenBank/DDBJ databases">
        <authorList>
            <person name="Varghese N."/>
            <person name="Submissions Spin"/>
        </authorList>
    </citation>
    <scope>NUCLEOTIDE SEQUENCE [LARGE SCALE GENOMIC DNA]</scope>
    <source>
        <strain evidence="2">DSM 44815</strain>
    </source>
</reference>
<accession>A0A1A8ZH22</accession>
<dbReference type="RefSeq" id="WP_091661972.1">
    <property type="nucleotide sequence ID" value="NZ_LT594323.1"/>
</dbReference>
<sequence>MRTRDFSRAPAAARADAMFIGATRYRSPLAVLRLLPRWRRMLRDLRRMPGYRWHTVYWQYPFTLGTIAFFADRDAMLRFARSRHHRRLMTWVTDGDRQATAGWIRLFAAEPDGYTNGRWRAESREMAHIPTFTPLGGETTGPAVRW</sequence>
<gene>
    <name evidence="1" type="ORF">GA0070611_2209</name>
</gene>
<dbReference type="PATRIC" id="fig|261654.4.peg.2251"/>
<proteinExistence type="predicted"/>
<dbReference type="STRING" id="261654.GA0070611_2209"/>
<dbReference type="Proteomes" id="UP000199385">
    <property type="component" value="Chromosome I"/>
</dbReference>
<keyword evidence="2" id="KW-1185">Reference proteome</keyword>
<evidence type="ECO:0008006" key="3">
    <source>
        <dbReference type="Google" id="ProtNLM"/>
    </source>
</evidence>
<evidence type="ECO:0000313" key="2">
    <source>
        <dbReference type="Proteomes" id="UP000199385"/>
    </source>
</evidence>
<dbReference type="SUPFAM" id="SSF54909">
    <property type="entry name" value="Dimeric alpha+beta barrel"/>
    <property type="match status" value="1"/>
</dbReference>
<dbReference type="OrthoDB" id="4804830at2"/>
<dbReference type="EMBL" id="LT594323">
    <property type="protein sequence ID" value="SBT43125.1"/>
    <property type="molecule type" value="Genomic_DNA"/>
</dbReference>